<name>A0A0E9WH13_ANGAN</name>
<organism evidence="1">
    <name type="scientific">Anguilla anguilla</name>
    <name type="common">European freshwater eel</name>
    <name type="synonym">Muraena anguilla</name>
    <dbReference type="NCBI Taxonomy" id="7936"/>
    <lineage>
        <taxon>Eukaryota</taxon>
        <taxon>Metazoa</taxon>
        <taxon>Chordata</taxon>
        <taxon>Craniata</taxon>
        <taxon>Vertebrata</taxon>
        <taxon>Euteleostomi</taxon>
        <taxon>Actinopterygii</taxon>
        <taxon>Neopterygii</taxon>
        <taxon>Teleostei</taxon>
        <taxon>Anguilliformes</taxon>
        <taxon>Anguillidae</taxon>
        <taxon>Anguilla</taxon>
    </lineage>
</organism>
<dbReference type="EMBL" id="GBXM01019722">
    <property type="protein sequence ID" value="JAH88855.1"/>
    <property type="molecule type" value="Transcribed_RNA"/>
</dbReference>
<sequence length="55" mass="6341">MQQARIHNSCDRTHAYIHVCVHPRTHPHKHLTSSLAHGHFVSQQLNVTVLVNRLN</sequence>
<accession>A0A0E9WH13</accession>
<reference evidence="1" key="1">
    <citation type="submission" date="2014-11" db="EMBL/GenBank/DDBJ databases">
        <authorList>
            <person name="Amaro Gonzalez C."/>
        </authorList>
    </citation>
    <scope>NUCLEOTIDE SEQUENCE</scope>
</reference>
<evidence type="ECO:0000313" key="1">
    <source>
        <dbReference type="EMBL" id="JAH88855.1"/>
    </source>
</evidence>
<protein>
    <submittedName>
        <fullName evidence="1">Uncharacterized protein</fullName>
    </submittedName>
</protein>
<reference evidence="1" key="2">
    <citation type="journal article" date="2015" name="Fish Shellfish Immunol.">
        <title>Early steps in the European eel (Anguilla anguilla)-Vibrio vulnificus interaction in the gills: Role of the RtxA13 toxin.</title>
        <authorList>
            <person name="Callol A."/>
            <person name="Pajuelo D."/>
            <person name="Ebbesson L."/>
            <person name="Teles M."/>
            <person name="MacKenzie S."/>
            <person name="Amaro C."/>
        </authorList>
    </citation>
    <scope>NUCLEOTIDE SEQUENCE</scope>
</reference>
<dbReference type="AlphaFoldDB" id="A0A0E9WH13"/>
<proteinExistence type="predicted"/>